<reference evidence="2 3" key="1">
    <citation type="submission" date="2024-10" db="EMBL/GenBank/DDBJ databases">
        <title>The Natural Products Discovery Center: Release of the First 8490 Sequenced Strains for Exploring Actinobacteria Biosynthetic Diversity.</title>
        <authorList>
            <person name="Kalkreuter E."/>
            <person name="Kautsar S.A."/>
            <person name="Yang D."/>
            <person name="Bader C.D."/>
            <person name="Teijaro C.N."/>
            <person name="Fluegel L."/>
            <person name="Davis C.M."/>
            <person name="Simpson J.R."/>
            <person name="Lauterbach L."/>
            <person name="Steele A.D."/>
            <person name="Gui C."/>
            <person name="Meng S."/>
            <person name="Li G."/>
            <person name="Viehrig K."/>
            <person name="Ye F."/>
            <person name="Su P."/>
            <person name="Kiefer A.F."/>
            <person name="Nichols A."/>
            <person name="Cepeda A.J."/>
            <person name="Yan W."/>
            <person name="Fan B."/>
            <person name="Jiang Y."/>
            <person name="Adhikari A."/>
            <person name="Zheng C.-J."/>
            <person name="Schuster L."/>
            <person name="Cowan T.M."/>
            <person name="Smanski M.J."/>
            <person name="Chevrette M.G."/>
            <person name="De Carvalho L.P.S."/>
            <person name="Shen B."/>
        </authorList>
    </citation>
    <scope>NUCLEOTIDE SEQUENCE [LARGE SCALE GENOMIC DNA]</scope>
    <source>
        <strain evidence="2 3">NPDC000087</strain>
    </source>
</reference>
<comment type="caution">
    <text evidence="2">The sequence shown here is derived from an EMBL/GenBank/DDBJ whole genome shotgun (WGS) entry which is preliminary data.</text>
</comment>
<evidence type="ECO:0000256" key="1">
    <source>
        <dbReference type="SAM" id="Phobius"/>
    </source>
</evidence>
<keyword evidence="1" id="KW-0472">Membrane</keyword>
<keyword evidence="1" id="KW-1133">Transmembrane helix</keyword>
<feature type="transmembrane region" description="Helical" evidence="1">
    <location>
        <begin position="44"/>
        <end position="63"/>
    </location>
</feature>
<sequence length="241" mass="25868">MPEPHDDLIADLRSLGDHLDVPPPRDQRALVRERLSQARPARRWRLWLIGVLVAVAGATGAIAPARAAVVTAVGNLLHVAGVDVRVEKAPTPTGSPSPLPSRRSAALEEARRVAPFPVKVPAKLGTPEQVTLADQSAAGVPRVIEFGYRGGTVLFDQFDGTVSPVWMKQAPDAEWVYFGADVALWLAAPHSLTYVDRDGVERTATTRLAGPTLVWQSGAVTYRLEGLPTKEEAVEVARSVA</sequence>
<evidence type="ECO:0008006" key="4">
    <source>
        <dbReference type="Google" id="ProtNLM"/>
    </source>
</evidence>
<proteinExistence type="predicted"/>
<evidence type="ECO:0000313" key="2">
    <source>
        <dbReference type="EMBL" id="MFF5290156.1"/>
    </source>
</evidence>
<keyword evidence="3" id="KW-1185">Reference proteome</keyword>
<keyword evidence="1" id="KW-0812">Transmembrane</keyword>
<gene>
    <name evidence="2" type="ORF">ACFY35_11980</name>
</gene>
<protein>
    <recommendedName>
        <fullName evidence="4">DUF4367 domain-containing protein</fullName>
    </recommendedName>
</protein>
<dbReference type="RefSeq" id="WP_020510775.1">
    <property type="nucleotide sequence ID" value="NZ_JBIAZU010000002.1"/>
</dbReference>
<organism evidence="2 3">
    <name type="scientific">Paractinoplanes globisporus</name>
    <dbReference type="NCBI Taxonomy" id="113565"/>
    <lineage>
        <taxon>Bacteria</taxon>
        <taxon>Bacillati</taxon>
        <taxon>Actinomycetota</taxon>
        <taxon>Actinomycetes</taxon>
        <taxon>Micromonosporales</taxon>
        <taxon>Micromonosporaceae</taxon>
        <taxon>Paractinoplanes</taxon>
    </lineage>
</organism>
<dbReference type="EMBL" id="JBIAZU010000002">
    <property type="protein sequence ID" value="MFF5290156.1"/>
    <property type="molecule type" value="Genomic_DNA"/>
</dbReference>
<evidence type="ECO:0000313" key="3">
    <source>
        <dbReference type="Proteomes" id="UP001602245"/>
    </source>
</evidence>
<name>A0ABW6WA18_9ACTN</name>
<dbReference type="Proteomes" id="UP001602245">
    <property type="component" value="Unassembled WGS sequence"/>
</dbReference>
<accession>A0ABW6WA18</accession>